<evidence type="ECO:0000313" key="17">
    <source>
        <dbReference type="Proteomes" id="UP000000600"/>
    </source>
</evidence>
<dbReference type="InterPro" id="IPR018247">
    <property type="entry name" value="EF_Hand_1_Ca_BS"/>
</dbReference>
<dbReference type="PANTHER" id="PTHR24349">
    <property type="entry name" value="SERINE/THREONINE-PROTEIN KINASE"/>
    <property type="match status" value="1"/>
</dbReference>
<dbReference type="PROSITE" id="PS50011">
    <property type="entry name" value="PROTEIN_KINASE_DOM"/>
    <property type="match status" value="1"/>
</dbReference>
<evidence type="ECO:0000256" key="9">
    <source>
        <dbReference type="ARBA" id="ARBA00022837"/>
    </source>
</evidence>
<dbReference type="GO" id="GO:0004683">
    <property type="term" value="F:calcium/calmodulin-dependent protein kinase activity"/>
    <property type="evidence" value="ECO:0000318"/>
    <property type="project" value="GO_Central"/>
</dbReference>
<dbReference type="FunFam" id="1.10.510.10:FF:000709">
    <property type="entry name" value="CAMK/CAMK1 protein kinase, variant 2"/>
    <property type="match status" value="1"/>
</dbReference>
<evidence type="ECO:0000256" key="13">
    <source>
        <dbReference type="ARBA" id="ARBA00048679"/>
    </source>
</evidence>
<reference evidence="16 17" key="1">
    <citation type="journal article" date="2006" name="Nature">
        <title>Global trends of whole-genome duplications revealed by the ciliate Paramecium tetraurelia.</title>
        <authorList>
            <consortium name="Genoscope"/>
            <person name="Aury J.-M."/>
            <person name="Jaillon O."/>
            <person name="Duret L."/>
            <person name="Noel B."/>
            <person name="Jubin C."/>
            <person name="Porcel B.M."/>
            <person name="Segurens B."/>
            <person name="Daubin V."/>
            <person name="Anthouard V."/>
            <person name="Aiach N."/>
            <person name="Arnaiz O."/>
            <person name="Billaut A."/>
            <person name="Beisson J."/>
            <person name="Blanc I."/>
            <person name="Bouhouche K."/>
            <person name="Camara F."/>
            <person name="Duharcourt S."/>
            <person name="Guigo R."/>
            <person name="Gogendeau D."/>
            <person name="Katinka M."/>
            <person name="Keller A.-M."/>
            <person name="Kissmehl R."/>
            <person name="Klotz C."/>
            <person name="Koll F."/>
            <person name="Le Moue A."/>
            <person name="Lepere C."/>
            <person name="Malinsky S."/>
            <person name="Nowacki M."/>
            <person name="Nowak J.K."/>
            <person name="Plattner H."/>
            <person name="Poulain J."/>
            <person name="Ruiz F."/>
            <person name="Serrano V."/>
            <person name="Zagulski M."/>
            <person name="Dessen P."/>
            <person name="Betermier M."/>
            <person name="Weissenbach J."/>
            <person name="Scarpelli C."/>
            <person name="Schachter V."/>
            <person name="Sperling L."/>
            <person name="Meyer E."/>
            <person name="Cohen J."/>
            <person name="Wincker P."/>
        </authorList>
    </citation>
    <scope>NUCLEOTIDE SEQUENCE [LARGE SCALE GENOMIC DNA]</scope>
    <source>
        <strain evidence="16 17">Stock d4-2</strain>
    </source>
</reference>
<dbReference type="InterPro" id="IPR000719">
    <property type="entry name" value="Prot_kinase_dom"/>
</dbReference>
<evidence type="ECO:0000259" key="15">
    <source>
        <dbReference type="PROSITE" id="PS50222"/>
    </source>
</evidence>
<dbReference type="Proteomes" id="UP000000600">
    <property type="component" value="Unassembled WGS sequence"/>
</dbReference>
<dbReference type="GO" id="GO:0005516">
    <property type="term" value="F:calmodulin binding"/>
    <property type="evidence" value="ECO:0000318"/>
    <property type="project" value="GO_Central"/>
</dbReference>
<feature type="domain" description="EF-hand" evidence="15">
    <location>
        <begin position="351"/>
        <end position="395"/>
    </location>
</feature>
<evidence type="ECO:0000256" key="3">
    <source>
        <dbReference type="ARBA" id="ARBA00022527"/>
    </source>
</evidence>
<keyword evidence="7" id="KW-0547">Nucleotide-binding</keyword>
<keyword evidence="4" id="KW-0808">Transferase</keyword>
<dbReference type="GO" id="GO:0009931">
    <property type="term" value="F:calcium-dependent protein serine/threonine kinase activity"/>
    <property type="evidence" value="ECO:0000318"/>
    <property type="project" value="GO_Central"/>
</dbReference>
<dbReference type="HOGENOM" id="CLU_000288_37_4_1"/>
<evidence type="ECO:0000256" key="10">
    <source>
        <dbReference type="ARBA" id="ARBA00022840"/>
    </source>
</evidence>
<dbReference type="AlphaFoldDB" id="A0C9C9"/>
<evidence type="ECO:0000256" key="4">
    <source>
        <dbReference type="ARBA" id="ARBA00022679"/>
    </source>
</evidence>
<keyword evidence="5" id="KW-0479">Metal-binding</keyword>
<comment type="catalytic activity">
    <reaction evidence="13">
        <text>L-seryl-[protein] + ATP = O-phospho-L-seryl-[protein] + ADP + H(+)</text>
        <dbReference type="Rhea" id="RHEA:17989"/>
        <dbReference type="Rhea" id="RHEA-COMP:9863"/>
        <dbReference type="Rhea" id="RHEA-COMP:11604"/>
        <dbReference type="ChEBI" id="CHEBI:15378"/>
        <dbReference type="ChEBI" id="CHEBI:29999"/>
        <dbReference type="ChEBI" id="CHEBI:30616"/>
        <dbReference type="ChEBI" id="CHEBI:83421"/>
        <dbReference type="ChEBI" id="CHEBI:456216"/>
        <dbReference type="EC" id="2.7.11.1"/>
    </reaction>
</comment>
<dbReference type="PROSITE" id="PS50222">
    <property type="entry name" value="EF_HAND_2"/>
    <property type="match status" value="4"/>
</dbReference>
<dbReference type="GO" id="GO:0005634">
    <property type="term" value="C:nucleus"/>
    <property type="evidence" value="ECO:0000318"/>
    <property type="project" value="GO_Central"/>
</dbReference>
<dbReference type="InterPro" id="IPR011009">
    <property type="entry name" value="Kinase-like_dom_sf"/>
</dbReference>
<dbReference type="InterPro" id="IPR008271">
    <property type="entry name" value="Ser/Thr_kinase_AS"/>
</dbReference>
<dbReference type="InterPro" id="IPR002048">
    <property type="entry name" value="EF_hand_dom"/>
</dbReference>
<protein>
    <recommendedName>
        <fullName evidence="2">non-specific serine/threonine protein kinase</fullName>
        <ecNumber evidence="2">2.7.11.1</ecNumber>
    </recommendedName>
</protein>
<name>A0C9C9_PARTE</name>
<feature type="domain" description="EF-hand" evidence="15">
    <location>
        <begin position="431"/>
        <end position="466"/>
    </location>
</feature>
<keyword evidence="10" id="KW-0067">ATP-binding</keyword>
<dbReference type="OMA" id="IKVRCKL"/>
<dbReference type="Gene3D" id="1.10.238.10">
    <property type="entry name" value="EF-hand"/>
    <property type="match status" value="2"/>
</dbReference>
<dbReference type="InParanoid" id="A0C9C9"/>
<evidence type="ECO:0000259" key="14">
    <source>
        <dbReference type="PROSITE" id="PS50011"/>
    </source>
</evidence>
<dbReference type="PROSITE" id="PS00108">
    <property type="entry name" value="PROTEIN_KINASE_ST"/>
    <property type="match status" value="1"/>
</dbReference>
<dbReference type="GO" id="GO:0005524">
    <property type="term" value="F:ATP binding"/>
    <property type="evidence" value="ECO:0007669"/>
    <property type="project" value="UniProtKB-KW"/>
</dbReference>
<dbReference type="PROSITE" id="PS00018">
    <property type="entry name" value="EF_HAND_1"/>
    <property type="match status" value="2"/>
</dbReference>
<feature type="domain" description="EF-hand" evidence="15">
    <location>
        <begin position="397"/>
        <end position="425"/>
    </location>
</feature>
<sequence length="505" mass="58759">MQPYKRVCVQESNIPYSFSEQDEKIGIDYSNFIQQMEGPYHQLYEPIDKQCIGAGGQGCVIKVRCKLNNEVRAMKVIKKINEDKNENFRKEFQNLKLLDHPNILKLYHSFEDDQKFYIISELCEGGTLSQYIDDHYPLKEAEVLKIMKQLIGSINFAHAKNLVHRDIKPENILIDDEVATSIKLIDWGFSGMIQKYEKLSLKCGTIHFVAPEVMEESYDQKCDIWSCGVVLYILLCNDPPFQGTDSKEILFNIKNQSIEFRYQSWKQYSTLVKDLLKRMLEKNPELRPNAQQVLEDPWFESNSSEQILSQDFKESMLQFNGYTEGQGNSLTQSRFLQAIVLFIATELVHKDDKKVLNQIFRKIDKDNNGNICQMKSLGTISKDELKIALLQIYSKNQVDEKVDKIFDFLDVNQSGSLDFSEFVAATCKLKDIDDKIRVAFDVLDKNKDGYITLDELFQFIGREDYDNDCKEIFNQFDQNGDDKISFVEFSQTVQKYVNICKQIQY</sequence>
<comment type="cofactor">
    <cofactor evidence="1">
        <name>Mg(2+)</name>
        <dbReference type="ChEBI" id="CHEBI:18420"/>
    </cofactor>
</comment>
<dbReference type="OrthoDB" id="186625at2759"/>
<dbReference type="GO" id="GO:0005509">
    <property type="term" value="F:calcium ion binding"/>
    <property type="evidence" value="ECO:0007669"/>
    <property type="project" value="InterPro"/>
</dbReference>
<dbReference type="Gene3D" id="1.10.510.10">
    <property type="entry name" value="Transferase(Phosphotransferase) domain 1"/>
    <property type="match status" value="1"/>
</dbReference>
<dbReference type="InterPro" id="IPR050205">
    <property type="entry name" value="CDPK_Ser/Thr_kinases"/>
</dbReference>
<dbReference type="EMBL" id="CT868052">
    <property type="protein sequence ID" value="CAK67396.1"/>
    <property type="molecule type" value="Genomic_DNA"/>
</dbReference>
<comment type="catalytic activity">
    <reaction evidence="12">
        <text>L-threonyl-[protein] + ATP = O-phospho-L-threonyl-[protein] + ADP + H(+)</text>
        <dbReference type="Rhea" id="RHEA:46608"/>
        <dbReference type="Rhea" id="RHEA-COMP:11060"/>
        <dbReference type="Rhea" id="RHEA-COMP:11605"/>
        <dbReference type="ChEBI" id="CHEBI:15378"/>
        <dbReference type="ChEBI" id="CHEBI:30013"/>
        <dbReference type="ChEBI" id="CHEBI:30616"/>
        <dbReference type="ChEBI" id="CHEBI:61977"/>
        <dbReference type="ChEBI" id="CHEBI:456216"/>
        <dbReference type="EC" id="2.7.11.1"/>
    </reaction>
</comment>
<evidence type="ECO:0000256" key="12">
    <source>
        <dbReference type="ARBA" id="ARBA00047899"/>
    </source>
</evidence>
<accession>A0C9C9</accession>
<dbReference type="EC" id="2.7.11.1" evidence="2"/>
<dbReference type="eggNOG" id="KOG0032">
    <property type="taxonomic scope" value="Eukaryota"/>
</dbReference>
<evidence type="ECO:0000256" key="6">
    <source>
        <dbReference type="ARBA" id="ARBA00022737"/>
    </source>
</evidence>
<dbReference type="Pfam" id="PF13833">
    <property type="entry name" value="EF-hand_8"/>
    <property type="match status" value="1"/>
</dbReference>
<feature type="domain" description="Protein kinase" evidence="14">
    <location>
        <begin position="46"/>
        <end position="299"/>
    </location>
</feature>
<dbReference type="SUPFAM" id="SSF56112">
    <property type="entry name" value="Protein kinase-like (PK-like)"/>
    <property type="match status" value="1"/>
</dbReference>
<evidence type="ECO:0000256" key="1">
    <source>
        <dbReference type="ARBA" id="ARBA00001946"/>
    </source>
</evidence>
<keyword evidence="8" id="KW-0418">Kinase</keyword>
<organism evidence="16 17">
    <name type="scientific">Paramecium tetraurelia</name>
    <dbReference type="NCBI Taxonomy" id="5888"/>
    <lineage>
        <taxon>Eukaryota</taxon>
        <taxon>Sar</taxon>
        <taxon>Alveolata</taxon>
        <taxon>Ciliophora</taxon>
        <taxon>Intramacronucleata</taxon>
        <taxon>Oligohymenophorea</taxon>
        <taxon>Peniculida</taxon>
        <taxon>Parameciidae</taxon>
        <taxon>Paramecium</taxon>
    </lineage>
</organism>
<evidence type="ECO:0000313" key="16">
    <source>
        <dbReference type="EMBL" id="CAK67396.1"/>
    </source>
</evidence>
<keyword evidence="9" id="KW-0106">Calcium</keyword>
<dbReference type="GO" id="GO:0005737">
    <property type="term" value="C:cytoplasm"/>
    <property type="evidence" value="ECO:0000318"/>
    <property type="project" value="GO_Central"/>
</dbReference>
<proteinExistence type="inferred from homology"/>
<dbReference type="KEGG" id="ptm:GSPATT00006702001"/>
<feature type="domain" description="EF-hand" evidence="15">
    <location>
        <begin position="468"/>
        <end position="499"/>
    </location>
</feature>
<dbReference type="SMART" id="SM00054">
    <property type="entry name" value="EFh"/>
    <property type="match status" value="4"/>
</dbReference>
<evidence type="ECO:0000256" key="11">
    <source>
        <dbReference type="ARBA" id="ARBA00024334"/>
    </source>
</evidence>
<gene>
    <name evidence="16" type="ORF">GSPATT00006702001</name>
</gene>
<dbReference type="RefSeq" id="XP_001434793.1">
    <property type="nucleotide sequence ID" value="XM_001434756.1"/>
</dbReference>
<dbReference type="GeneID" id="5020578"/>
<comment type="similarity">
    <text evidence="11">Belongs to the protein kinase superfamily. Ser/Thr protein kinase family. CDPK subfamily.</text>
</comment>
<dbReference type="SMART" id="SM00220">
    <property type="entry name" value="S_TKc"/>
    <property type="match status" value="1"/>
</dbReference>
<evidence type="ECO:0000256" key="5">
    <source>
        <dbReference type="ARBA" id="ARBA00022723"/>
    </source>
</evidence>
<evidence type="ECO:0000256" key="8">
    <source>
        <dbReference type="ARBA" id="ARBA00022777"/>
    </source>
</evidence>
<dbReference type="SUPFAM" id="SSF47473">
    <property type="entry name" value="EF-hand"/>
    <property type="match status" value="1"/>
</dbReference>
<dbReference type="CDD" id="cd00051">
    <property type="entry name" value="EFh"/>
    <property type="match status" value="2"/>
</dbReference>
<keyword evidence="3" id="KW-0723">Serine/threonine-protein kinase</keyword>
<keyword evidence="17" id="KW-1185">Reference proteome</keyword>
<dbReference type="GO" id="GO:0035556">
    <property type="term" value="P:intracellular signal transduction"/>
    <property type="evidence" value="ECO:0000318"/>
    <property type="project" value="GO_Central"/>
</dbReference>
<dbReference type="Gene3D" id="3.30.200.20">
    <property type="entry name" value="Phosphorylase Kinase, domain 1"/>
    <property type="match status" value="1"/>
</dbReference>
<evidence type="ECO:0000256" key="7">
    <source>
        <dbReference type="ARBA" id="ARBA00022741"/>
    </source>
</evidence>
<dbReference type="Pfam" id="PF13499">
    <property type="entry name" value="EF-hand_7"/>
    <property type="match status" value="1"/>
</dbReference>
<dbReference type="CDD" id="cd05117">
    <property type="entry name" value="STKc_CAMK"/>
    <property type="match status" value="1"/>
</dbReference>
<dbReference type="Pfam" id="PF00069">
    <property type="entry name" value="Pkinase"/>
    <property type="match status" value="1"/>
</dbReference>
<dbReference type="FunFam" id="3.30.200.20:FF:000315">
    <property type="entry name" value="Calcium-dependent protein kinase 3"/>
    <property type="match status" value="1"/>
</dbReference>
<dbReference type="InterPro" id="IPR011992">
    <property type="entry name" value="EF-hand-dom_pair"/>
</dbReference>
<keyword evidence="6" id="KW-0677">Repeat</keyword>
<evidence type="ECO:0000256" key="2">
    <source>
        <dbReference type="ARBA" id="ARBA00012513"/>
    </source>
</evidence>